<evidence type="ECO:0000313" key="17">
    <source>
        <dbReference type="EMBL" id="SFD26505.1"/>
    </source>
</evidence>
<evidence type="ECO:0000256" key="7">
    <source>
        <dbReference type="ARBA" id="ARBA00022989"/>
    </source>
</evidence>
<feature type="domain" description="T-SNARE coiled-coil homology" evidence="16">
    <location>
        <begin position="437"/>
        <end position="499"/>
    </location>
</feature>
<evidence type="ECO:0000259" key="14">
    <source>
        <dbReference type="PROSITE" id="PS50111"/>
    </source>
</evidence>
<evidence type="ECO:0000256" key="13">
    <source>
        <dbReference type="SAM" id="Phobius"/>
    </source>
</evidence>
<dbReference type="Proteomes" id="UP000198611">
    <property type="component" value="Unassembled WGS sequence"/>
</dbReference>
<evidence type="ECO:0000256" key="11">
    <source>
        <dbReference type="PROSITE-ProRule" id="PRU00284"/>
    </source>
</evidence>
<dbReference type="InterPro" id="IPR035965">
    <property type="entry name" value="PAS-like_dom_sf"/>
</dbReference>
<keyword evidence="7 13" id="KW-1133">Transmembrane helix</keyword>
<evidence type="ECO:0000256" key="9">
    <source>
        <dbReference type="ARBA" id="ARBA00023224"/>
    </source>
</evidence>
<keyword evidence="3" id="KW-0488">Methylation</keyword>
<evidence type="ECO:0000259" key="16">
    <source>
        <dbReference type="PROSITE" id="PS50192"/>
    </source>
</evidence>
<dbReference type="STRING" id="1123397.SAMN05660831_01339"/>
<dbReference type="PANTHER" id="PTHR32089">
    <property type="entry name" value="METHYL-ACCEPTING CHEMOTAXIS PROTEIN MCPB"/>
    <property type="match status" value="1"/>
</dbReference>
<dbReference type="EMBL" id="FOMJ01000003">
    <property type="protein sequence ID" value="SFD26505.1"/>
    <property type="molecule type" value="Genomic_DNA"/>
</dbReference>
<dbReference type="GO" id="GO:0004888">
    <property type="term" value="F:transmembrane signaling receptor activity"/>
    <property type="evidence" value="ECO:0007669"/>
    <property type="project" value="InterPro"/>
</dbReference>
<evidence type="ECO:0000259" key="15">
    <source>
        <dbReference type="PROSITE" id="PS50112"/>
    </source>
</evidence>
<gene>
    <name evidence="17" type="ORF">SAMN05660831_01339</name>
</gene>
<dbReference type="CDD" id="cd00130">
    <property type="entry name" value="PAS"/>
    <property type="match status" value="1"/>
</dbReference>
<dbReference type="InterPro" id="IPR000727">
    <property type="entry name" value="T_SNARE_dom"/>
</dbReference>
<dbReference type="RefSeq" id="WP_093427982.1">
    <property type="nucleotide sequence ID" value="NZ_FOMJ01000003.1"/>
</dbReference>
<sequence>MKNNQPVTQKDFDYPEDWVIISATDTKGRITHVNEDFLKTSGFERDELIGKAHNVIRHPDMPPAAFQDMWDQLQAGQPWMGIVKNRCKNGDHYWVDAYVTPLFENDEIVGYESVRTKPDPVHVRRAEHLYQRINAGKSPRVGGTLIPWHTRMGLSLAGMAVPLLAGGLAAGLSPMALAAGVGYAVIAGLGLGYWLGRPMHRLADYSSRVINDSIARRVYAGANDQPAQVRTAMKARRQRMLTVLDRVSNAAASVAGNADTAATCAHHTSRTMGEQQQETEQVVSAINEMTSTTQEVARSAASASEAANEADEANNEGKLVITEMVLAIDNLAEEVEHAARTIDQLAEDSKGIGKVGDVINEIAEQTNLLALNAAIEAARAGEAGRGFAVVADEVRTLATRTQDSTGEIRGMVDRLQNGIQEVVGIMETNRDRAQNSVEQTSHTGEVLARVSGAVERIKDMNNQIASAAEEQSSAAEEISHNITSIHDRAEDTVASSNQTEEASRSLADLSYDMEQLIRRFR</sequence>
<keyword evidence="12" id="KW-0175">Coiled coil</keyword>
<dbReference type="PROSITE" id="PS50111">
    <property type="entry name" value="CHEMOTAXIS_TRANSDUC_2"/>
    <property type="match status" value="1"/>
</dbReference>
<evidence type="ECO:0000256" key="1">
    <source>
        <dbReference type="ARBA" id="ARBA00004429"/>
    </source>
</evidence>
<dbReference type="FunFam" id="3.30.450.20:FF:000046">
    <property type="entry name" value="Aerotaxis sensor receptor"/>
    <property type="match status" value="1"/>
</dbReference>
<keyword evidence="5" id="KW-0997">Cell inner membrane</keyword>
<keyword evidence="8 13" id="KW-0472">Membrane</keyword>
<dbReference type="SMART" id="SM00283">
    <property type="entry name" value="MA"/>
    <property type="match status" value="1"/>
</dbReference>
<proteinExistence type="inferred from homology"/>
<feature type="coiled-coil region" evidence="12">
    <location>
        <begin position="450"/>
        <end position="477"/>
    </location>
</feature>
<accession>A0A1I1QWU3</accession>
<evidence type="ECO:0000256" key="10">
    <source>
        <dbReference type="ARBA" id="ARBA00029447"/>
    </source>
</evidence>
<keyword evidence="4" id="KW-0145">Chemotaxis</keyword>
<dbReference type="Gene3D" id="3.30.450.20">
    <property type="entry name" value="PAS domain"/>
    <property type="match status" value="1"/>
</dbReference>
<dbReference type="CDD" id="cd11386">
    <property type="entry name" value="MCP_signal"/>
    <property type="match status" value="1"/>
</dbReference>
<comment type="subcellular location">
    <subcellularLocation>
        <location evidence="1">Cell inner membrane</location>
        <topology evidence="1">Multi-pass membrane protein</topology>
    </subcellularLocation>
</comment>
<keyword evidence="9 11" id="KW-0807">Transducer</keyword>
<evidence type="ECO:0000256" key="12">
    <source>
        <dbReference type="SAM" id="Coils"/>
    </source>
</evidence>
<dbReference type="InterPro" id="IPR004090">
    <property type="entry name" value="Chemotax_Me-accpt_rcpt"/>
</dbReference>
<dbReference type="Pfam" id="PF08447">
    <property type="entry name" value="PAS_3"/>
    <property type="match status" value="1"/>
</dbReference>
<organism evidence="17 18">
    <name type="scientific">Thiohalospira halophila DSM 15071</name>
    <dbReference type="NCBI Taxonomy" id="1123397"/>
    <lineage>
        <taxon>Bacteria</taxon>
        <taxon>Pseudomonadati</taxon>
        <taxon>Pseudomonadota</taxon>
        <taxon>Gammaproteobacteria</taxon>
        <taxon>Thiohalospirales</taxon>
        <taxon>Thiohalospiraceae</taxon>
        <taxon>Thiohalospira</taxon>
    </lineage>
</organism>
<name>A0A1I1QWU3_9GAMM</name>
<keyword evidence="18" id="KW-1185">Reference proteome</keyword>
<protein>
    <submittedName>
        <fullName evidence="17">Methyl-accepting chemotaxis sensory transducer with Pas/Pac sensor</fullName>
    </submittedName>
</protein>
<dbReference type="AlphaFoldDB" id="A0A1I1QWU3"/>
<dbReference type="Gene3D" id="1.10.287.950">
    <property type="entry name" value="Methyl-accepting chemotaxis protein"/>
    <property type="match status" value="1"/>
</dbReference>
<dbReference type="PROSITE" id="PS50192">
    <property type="entry name" value="T_SNARE"/>
    <property type="match status" value="1"/>
</dbReference>
<evidence type="ECO:0000256" key="8">
    <source>
        <dbReference type="ARBA" id="ARBA00023136"/>
    </source>
</evidence>
<dbReference type="GO" id="GO:0052131">
    <property type="term" value="P:positive aerotaxis"/>
    <property type="evidence" value="ECO:0007669"/>
    <property type="project" value="UniProtKB-ARBA"/>
</dbReference>
<evidence type="ECO:0000256" key="5">
    <source>
        <dbReference type="ARBA" id="ARBA00022519"/>
    </source>
</evidence>
<dbReference type="PANTHER" id="PTHR32089:SF112">
    <property type="entry name" value="LYSOZYME-LIKE PROTEIN-RELATED"/>
    <property type="match status" value="1"/>
</dbReference>
<dbReference type="NCBIfam" id="TIGR00229">
    <property type="entry name" value="sensory_box"/>
    <property type="match status" value="1"/>
</dbReference>
<feature type="domain" description="Methyl-accepting transducer" evidence="14">
    <location>
        <begin position="250"/>
        <end position="486"/>
    </location>
</feature>
<evidence type="ECO:0000256" key="2">
    <source>
        <dbReference type="ARBA" id="ARBA00022475"/>
    </source>
</evidence>
<evidence type="ECO:0000256" key="6">
    <source>
        <dbReference type="ARBA" id="ARBA00022692"/>
    </source>
</evidence>
<dbReference type="OrthoDB" id="9781845at2"/>
<evidence type="ECO:0000256" key="3">
    <source>
        <dbReference type="ARBA" id="ARBA00022481"/>
    </source>
</evidence>
<feature type="domain" description="PAS" evidence="15">
    <location>
        <begin position="21"/>
        <end position="60"/>
    </location>
</feature>
<dbReference type="InterPro" id="IPR000014">
    <property type="entry name" value="PAS"/>
</dbReference>
<evidence type="ECO:0000256" key="4">
    <source>
        <dbReference type="ARBA" id="ARBA00022500"/>
    </source>
</evidence>
<dbReference type="Pfam" id="PF00015">
    <property type="entry name" value="MCPsignal"/>
    <property type="match status" value="1"/>
</dbReference>
<dbReference type="PRINTS" id="PR00260">
    <property type="entry name" value="CHEMTRNSDUCR"/>
</dbReference>
<dbReference type="SUPFAM" id="SSF55785">
    <property type="entry name" value="PYP-like sensor domain (PAS domain)"/>
    <property type="match status" value="1"/>
</dbReference>
<feature type="coiled-coil region" evidence="12">
    <location>
        <begin position="296"/>
        <end position="348"/>
    </location>
</feature>
<evidence type="ECO:0000313" key="18">
    <source>
        <dbReference type="Proteomes" id="UP000198611"/>
    </source>
</evidence>
<keyword evidence="2" id="KW-1003">Cell membrane</keyword>
<dbReference type="GO" id="GO:0005886">
    <property type="term" value="C:plasma membrane"/>
    <property type="evidence" value="ECO:0007669"/>
    <property type="project" value="UniProtKB-SubCell"/>
</dbReference>
<comment type="similarity">
    <text evidence="10">Belongs to the methyl-accepting chemotaxis (MCP) protein family.</text>
</comment>
<feature type="transmembrane region" description="Helical" evidence="13">
    <location>
        <begin position="176"/>
        <end position="196"/>
    </location>
</feature>
<dbReference type="FunFam" id="1.10.287.950:FF:000001">
    <property type="entry name" value="Methyl-accepting chemotaxis sensory transducer"/>
    <property type="match status" value="1"/>
</dbReference>
<keyword evidence="6 13" id="KW-0812">Transmembrane</keyword>
<dbReference type="PROSITE" id="PS50112">
    <property type="entry name" value="PAS"/>
    <property type="match status" value="1"/>
</dbReference>
<dbReference type="SUPFAM" id="SSF58104">
    <property type="entry name" value="Methyl-accepting chemotaxis protein (MCP) signaling domain"/>
    <property type="match status" value="1"/>
</dbReference>
<reference evidence="17 18" key="1">
    <citation type="submission" date="2016-10" db="EMBL/GenBank/DDBJ databases">
        <authorList>
            <person name="de Groot N.N."/>
        </authorList>
    </citation>
    <scope>NUCLEOTIDE SEQUENCE [LARGE SCALE GENOMIC DNA]</scope>
    <source>
        <strain evidence="17 18">HL3</strain>
    </source>
</reference>
<feature type="transmembrane region" description="Helical" evidence="13">
    <location>
        <begin position="152"/>
        <end position="170"/>
    </location>
</feature>
<dbReference type="InterPro" id="IPR013655">
    <property type="entry name" value="PAS_fold_3"/>
</dbReference>
<dbReference type="InterPro" id="IPR004089">
    <property type="entry name" value="MCPsignal_dom"/>
</dbReference>
<dbReference type="GO" id="GO:0007165">
    <property type="term" value="P:signal transduction"/>
    <property type="evidence" value="ECO:0007669"/>
    <property type="project" value="UniProtKB-KW"/>
</dbReference>